<dbReference type="InterPro" id="IPR036420">
    <property type="entry name" value="BRCT_dom_sf"/>
</dbReference>
<protein>
    <recommendedName>
        <fullName evidence="3">BRCT domain-containing protein</fullName>
    </recommendedName>
</protein>
<reference evidence="5" key="1">
    <citation type="submission" date="2016-05" db="EMBL/GenBank/DDBJ databases">
        <title>Comparative genomics of biotechnologically important yeasts.</title>
        <authorList>
            <consortium name="DOE Joint Genome Institute"/>
            <person name="Riley R."/>
            <person name="Haridas S."/>
            <person name="Wolfe K.H."/>
            <person name="Lopes M.R."/>
            <person name="Hittinger C.T."/>
            <person name="Goker M."/>
            <person name="Salamov A."/>
            <person name="Wisecaver J."/>
            <person name="Long T.M."/>
            <person name="Aerts A.L."/>
            <person name="Barry K."/>
            <person name="Choi C."/>
            <person name="Clum A."/>
            <person name="Coughlan A.Y."/>
            <person name="Deshpande S."/>
            <person name="Douglass A.P."/>
            <person name="Hanson S.J."/>
            <person name="Klenk H.-P."/>
            <person name="Labutti K."/>
            <person name="Lapidus A."/>
            <person name="Lindquist E."/>
            <person name="Lipzen A."/>
            <person name="Meier-Kolthoff J.P."/>
            <person name="Ohm R.A."/>
            <person name="Otillar R.P."/>
            <person name="Pangilinan J."/>
            <person name="Peng Y."/>
            <person name="Rokas A."/>
            <person name="Rosa C.A."/>
            <person name="Scheuner C."/>
            <person name="Sibirny A.A."/>
            <person name="Slot J.C."/>
            <person name="Stielow J.B."/>
            <person name="Sun H."/>
            <person name="Kurtzman C.P."/>
            <person name="Blackwell M."/>
            <person name="Grigoriev I.V."/>
            <person name="Jeffries T.W."/>
        </authorList>
    </citation>
    <scope>NUCLEOTIDE SEQUENCE [LARGE SCALE GENOMIC DNA]</scope>
    <source>
        <strain evidence="5">NRRL Y-1933</strain>
    </source>
</reference>
<organism evidence="4 5">
    <name type="scientific">Hyphopichia burtonii NRRL Y-1933</name>
    <dbReference type="NCBI Taxonomy" id="984485"/>
    <lineage>
        <taxon>Eukaryota</taxon>
        <taxon>Fungi</taxon>
        <taxon>Dikarya</taxon>
        <taxon>Ascomycota</taxon>
        <taxon>Saccharomycotina</taxon>
        <taxon>Pichiomycetes</taxon>
        <taxon>Debaryomycetaceae</taxon>
        <taxon>Hyphopichia</taxon>
    </lineage>
</organism>
<dbReference type="PANTHER" id="PTHR13561:SF20">
    <property type="entry name" value="DNA TOPOISOMERASE 2-BINDING PROTEIN 1"/>
    <property type="match status" value="1"/>
</dbReference>
<evidence type="ECO:0000259" key="3">
    <source>
        <dbReference type="PROSITE" id="PS50172"/>
    </source>
</evidence>
<evidence type="ECO:0000256" key="2">
    <source>
        <dbReference type="SAM" id="MobiDB-lite"/>
    </source>
</evidence>
<dbReference type="EMBL" id="KV454542">
    <property type="protein sequence ID" value="ODV66486.1"/>
    <property type="molecule type" value="Genomic_DNA"/>
</dbReference>
<keyword evidence="5" id="KW-1185">Reference proteome</keyword>
<dbReference type="GeneID" id="30998515"/>
<evidence type="ECO:0000313" key="5">
    <source>
        <dbReference type="Proteomes" id="UP000095085"/>
    </source>
</evidence>
<dbReference type="Proteomes" id="UP000095085">
    <property type="component" value="Unassembled WGS sequence"/>
</dbReference>
<feature type="region of interest" description="Disordered" evidence="2">
    <location>
        <begin position="558"/>
        <end position="588"/>
    </location>
</feature>
<feature type="domain" description="BRCT" evidence="3">
    <location>
        <begin position="89"/>
        <end position="198"/>
    </location>
</feature>
<name>A0A1E4RGZ5_9ASCO</name>
<sequence length="602" mass="69019">KPFANYRICFTAVPIDQRNVMISQLEALGGKYYPDLMTDVNILVVGNKDTPKYKYCVKNRNDIIFINFKAIPSIYQSWLNDNNQTINNFLEKTFENYSICISRLNPTNSVDLQLEKYPHRTKYVKYLYEFTSLSSFVNNNGGEATDVLRSSISINISTELSGKRYQMSNKWNIPTVHPLWIIDSLERGASLPVDDYIITLETTELNGCNIWDQLTKREENKSDKPLKKRIDVWNSIMINNEYKPKQSSWDESEEEDEEPTPTKIESTKLKLFSGLKFLIIGFTNHQIKLLTNVITSNDGEVNTTQENDETITHILIPYNSCLTNSSFKKIPGFYKEKINDRKILIINEWFIERSIFYKKIVHDNWSVPFKSITPSNQPLEICISGFTGIELLHIPKLIELLGFKYCETLNSSKNLLIININLFKKKLISNSQLFNYKSDIINCPTYNDSDKSVSLLSSTNKINAAKKWNIPIVSLSYLWEILSKSNGKKKLILPDLFDLNWCIFAPLNLNKPTTLLEFARNLSGDDFKTQSMPSLPSPRKSIKNLQYGKLSTSSSSINSKLAEAAQNDDPEISINEDPPTQVGYQDLNSVKSNQELLKKLSD</sequence>
<feature type="region of interest" description="Disordered" evidence="2">
    <location>
        <begin position="244"/>
        <end position="263"/>
    </location>
</feature>
<dbReference type="SUPFAM" id="SSF52113">
    <property type="entry name" value="BRCT domain"/>
    <property type="match status" value="4"/>
</dbReference>
<dbReference type="SMART" id="SM00292">
    <property type="entry name" value="BRCT"/>
    <property type="match status" value="4"/>
</dbReference>
<feature type="domain" description="BRCT" evidence="3">
    <location>
        <begin position="267"/>
        <end position="352"/>
    </location>
</feature>
<keyword evidence="1" id="KW-0677">Repeat</keyword>
<dbReference type="RefSeq" id="XP_020075553.1">
    <property type="nucleotide sequence ID" value="XM_020223966.1"/>
</dbReference>
<feature type="domain" description="BRCT" evidence="3">
    <location>
        <begin position="1"/>
        <end position="81"/>
    </location>
</feature>
<accession>A0A1E4RGZ5</accession>
<dbReference type="GO" id="GO:0007095">
    <property type="term" value="P:mitotic G2 DNA damage checkpoint signaling"/>
    <property type="evidence" value="ECO:0007669"/>
    <property type="project" value="TreeGrafter"/>
</dbReference>
<evidence type="ECO:0000256" key="1">
    <source>
        <dbReference type="ARBA" id="ARBA00022737"/>
    </source>
</evidence>
<gene>
    <name evidence="4" type="ORF">HYPBUDRAFT_96186</name>
</gene>
<dbReference type="Gene3D" id="3.40.50.10190">
    <property type="entry name" value="BRCT domain"/>
    <property type="match status" value="4"/>
</dbReference>
<dbReference type="OrthoDB" id="251770at2759"/>
<dbReference type="GO" id="GO:0033314">
    <property type="term" value="P:mitotic DNA replication checkpoint signaling"/>
    <property type="evidence" value="ECO:0007669"/>
    <property type="project" value="TreeGrafter"/>
</dbReference>
<dbReference type="AlphaFoldDB" id="A0A1E4RGZ5"/>
<evidence type="ECO:0000313" key="4">
    <source>
        <dbReference type="EMBL" id="ODV66486.1"/>
    </source>
</evidence>
<feature type="non-terminal residue" evidence="4">
    <location>
        <position position="1"/>
    </location>
</feature>
<dbReference type="STRING" id="984485.A0A1E4RGZ5"/>
<dbReference type="PANTHER" id="PTHR13561">
    <property type="entry name" value="DNA REPLICATION REGULATOR DPB11-RELATED"/>
    <property type="match status" value="1"/>
</dbReference>
<proteinExistence type="predicted"/>
<dbReference type="GO" id="GO:0006270">
    <property type="term" value="P:DNA replication initiation"/>
    <property type="evidence" value="ECO:0007669"/>
    <property type="project" value="TreeGrafter"/>
</dbReference>
<feature type="compositionally biased region" description="Acidic residues" evidence="2">
    <location>
        <begin position="250"/>
        <end position="259"/>
    </location>
</feature>
<dbReference type="PROSITE" id="PS50172">
    <property type="entry name" value="BRCT"/>
    <property type="match status" value="3"/>
</dbReference>
<dbReference type="Pfam" id="PF12738">
    <property type="entry name" value="PTCB-BRCT"/>
    <property type="match status" value="1"/>
</dbReference>
<dbReference type="Pfam" id="PF00533">
    <property type="entry name" value="BRCT"/>
    <property type="match status" value="2"/>
</dbReference>
<dbReference type="InterPro" id="IPR001357">
    <property type="entry name" value="BRCT_dom"/>
</dbReference>
<feature type="non-terminal residue" evidence="4">
    <location>
        <position position="602"/>
    </location>
</feature>